<dbReference type="InterPro" id="IPR040919">
    <property type="entry name" value="Asparaginase_C"/>
</dbReference>
<dbReference type="InterPro" id="IPR027475">
    <property type="entry name" value="Asparaginase/glutaminase_AS2"/>
</dbReference>
<feature type="binding site" evidence="7">
    <location>
        <begin position="128"/>
        <end position="129"/>
    </location>
    <ligand>
        <name>substrate</name>
    </ligand>
</feature>
<dbReference type="Pfam" id="PF00710">
    <property type="entry name" value="Asparaginase"/>
    <property type="match status" value="1"/>
</dbReference>
<dbReference type="Gene3D" id="3.40.50.40">
    <property type="match status" value="1"/>
</dbReference>
<dbReference type="PRINTS" id="PR00139">
    <property type="entry name" value="ASNGLNASE"/>
</dbReference>
<feature type="domain" description="Asparaginase/glutaminase C-terminal" evidence="10">
    <location>
        <begin position="249"/>
        <end position="353"/>
    </location>
</feature>
<feature type="binding site" evidence="7">
    <location>
        <position position="97"/>
    </location>
    <ligand>
        <name>substrate</name>
    </ligand>
</feature>
<evidence type="ECO:0000256" key="2">
    <source>
        <dbReference type="ARBA" id="ARBA00022737"/>
    </source>
</evidence>
<keyword evidence="3" id="KW-0378">Hydrolase</keyword>
<dbReference type="OrthoDB" id="542841at2759"/>
<evidence type="ECO:0000259" key="9">
    <source>
        <dbReference type="Pfam" id="PF00710"/>
    </source>
</evidence>
<keyword evidence="2" id="KW-0677">Repeat</keyword>
<comment type="similarity">
    <text evidence="5">In the N-terminal section; belongs to the asparaginase 1 family.</text>
</comment>
<dbReference type="InterPro" id="IPR027473">
    <property type="entry name" value="L-asparaginase_C"/>
</dbReference>
<name>A0A9N9SR19_DIABA</name>
<dbReference type="PROSITE" id="PS00917">
    <property type="entry name" value="ASN_GLN_ASE_2"/>
    <property type="match status" value="1"/>
</dbReference>
<dbReference type="AlphaFoldDB" id="A0A9N9SR19"/>
<keyword evidence="4" id="KW-0040">ANK repeat</keyword>
<dbReference type="EMBL" id="OU898277">
    <property type="protein sequence ID" value="CAG9830209.1"/>
    <property type="molecule type" value="Genomic_DNA"/>
</dbReference>
<dbReference type="InterPro" id="IPR027474">
    <property type="entry name" value="L-asparaginase_N"/>
</dbReference>
<dbReference type="PROSITE" id="PS51732">
    <property type="entry name" value="ASN_GLN_ASE_3"/>
    <property type="match status" value="1"/>
</dbReference>
<dbReference type="InterPro" id="IPR036152">
    <property type="entry name" value="Asp/glu_Ase-like_sf"/>
</dbReference>
<accession>A0A9N9SR19</accession>
<evidence type="ECO:0000256" key="6">
    <source>
        <dbReference type="PIRSR" id="PIRSR001220-1"/>
    </source>
</evidence>
<evidence type="ECO:0000256" key="8">
    <source>
        <dbReference type="PROSITE-ProRule" id="PRU10100"/>
    </source>
</evidence>
<dbReference type="PANTHER" id="PTHR11707:SF28">
    <property type="entry name" value="60 KDA LYSOPHOSPHOLIPASE"/>
    <property type="match status" value="1"/>
</dbReference>
<dbReference type="Gene3D" id="3.40.50.1170">
    <property type="entry name" value="L-asparaginase, N-terminal domain"/>
    <property type="match status" value="1"/>
</dbReference>
<reference evidence="11" key="1">
    <citation type="submission" date="2022-01" db="EMBL/GenBank/DDBJ databases">
        <authorList>
            <person name="King R."/>
        </authorList>
    </citation>
    <scope>NUCLEOTIDE SEQUENCE</scope>
</reference>
<dbReference type="GO" id="GO:0004067">
    <property type="term" value="F:asparaginase activity"/>
    <property type="evidence" value="ECO:0007669"/>
    <property type="project" value="UniProtKB-UniRule"/>
</dbReference>
<evidence type="ECO:0000313" key="11">
    <source>
        <dbReference type="EMBL" id="CAG9830209.1"/>
    </source>
</evidence>
<dbReference type="PIRSF" id="PIRSF001220">
    <property type="entry name" value="L-ASNase_gatD"/>
    <property type="match status" value="1"/>
</dbReference>
<dbReference type="CDD" id="cd08963">
    <property type="entry name" value="L-asparaginase_I"/>
    <property type="match status" value="1"/>
</dbReference>
<proteinExistence type="inferred from homology"/>
<dbReference type="SMART" id="SM00870">
    <property type="entry name" value="Asparaginase"/>
    <property type="match status" value="1"/>
</dbReference>
<sequence>MSESVTASSTMDCYSTKNILVLYVGGTIGMKKNNNGALIPAQNAFLKKIKSNPELHDAKWANLFLEDRLKENEMVLPQSCGDKIIYRMIEYSPLLDSSNMTSKDWIRIAKDIEFYYNKYDGFVVLHGTDTLAYTSSALSFMLDGLQKPVIITGSQIPIFESRSDAKDNFFGSLFIAGSFLIPEVCVFFANKLFRGNRVAKISTDDLDAFASPNYHALVDVGIGFRVYDHYIKKIDLCKQFTVFTELNPNVAVLEFFPTITAEMLSAFLQLPKVEGVVIQSFGSGNVPSKIEILEVLRNAVNKGVMIVNITICAKGNVSYSYETGKVLEDIGVVSGEDLTIEAALAKMCYVLGLPDLTFQERMQVMRSDLRGEMTITMNT</sequence>
<dbReference type="InterPro" id="IPR037152">
    <property type="entry name" value="L-asparaginase_N_sf"/>
</dbReference>
<keyword evidence="12" id="KW-1185">Reference proteome</keyword>
<dbReference type="SUPFAM" id="SSF53774">
    <property type="entry name" value="Glutaminase/Asparaginase"/>
    <property type="match status" value="1"/>
</dbReference>
<evidence type="ECO:0000256" key="7">
    <source>
        <dbReference type="PIRSR" id="PIRSR001220-2"/>
    </source>
</evidence>
<evidence type="ECO:0000313" key="12">
    <source>
        <dbReference type="Proteomes" id="UP001153709"/>
    </source>
</evidence>
<evidence type="ECO:0000256" key="4">
    <source>
        <dbReference type="ARBA" id="ARBA00023043"/>
    </source>
</evidence>
<gene>
    <name evidence="11" type="ORF">DIABBA_LOCUS3933</name>
</gene>
<feature type="active site" evidence="8">
    <location>
        <position position="128"/>
    </location>
</feature>
<feature type="domain" description="L-asparaginase N-terminal" evidence="9">
    <location>
        <begin position="18"/>
        <end position="228"/>
    </location>
</feature>
<evidence type="ECO:0000259" key="10">
    <source>
        <dbReference type="Pfam" id="PF17763"/>
    </source>
</evidence>
<dbReference type="InterPro" id="IPR006034">
    <property type="entry name" value="Asparaginase/glutaminase-like"/>
</dbReference>
<dbReference type="SFLD" id="SFLDS00057">
    <property type="entry name" value="Glutaminase/Asparaginase"/>
    <property type="match status" value="1"/>
</dbReference>
<evidence type="ECO:0000256" key="1">
    <source>
        <dbReference type="ARBA" id="ARBA00012920"/>
    </source>
</evidence>
<dbReference type="PANTHER" id="PTHR11707">
    <property type="entry name" value="L-ASPARAGINASE"/>
    <property type="match status" value="1"/>
</dbReference>
<dbReference type="PIRSF" id="PIRSF500176">
    <property type="entry name" value="L_ASNase"/>
    <property type="match status" value="1"/>
</dbReference>
<organism evidence="11 12">
    <name type="scientific">Diabrotica balteata</name>
    <name type="common">Banded cucumber beetle</name>
    <dbReference type="NCBI Taxonomy" id="107213"/>
    <lineage>
        <taxon>Eukaryota</taxon>
        <taxon>Metazoa</taxon>
        <taxon>Ecdysozoa</taxon>
        <taxon>Arthropoda</taxon>
        <taxon>Hexapoda</taxon>
        <taxon>Insecta</taxon>
        <taxon>Pterygota</taxon>
        <taxon>Neoptera</taxon>
        <taxon>Endopterygota</taxon>
        <taxon>Coleoptera</taxon>
        <taxon>Polyphaga</taxon>
        <taxon>Cucujiformia</taxon>
        <taxon>Chrysomeloidea</taxon>
        <taxon>Chrysomelidae</taxon>
        <taxon>Galerucinae</taxon>
        <taxon>Diabroticina</taxon>
        <taxon>Diabroticites</taxon>
        <taxon>Diabrotica</taxon>
    </lineage>
</organism>
<evidence type="ECO:0000256" key="3">
    <source>
        <dbReference type="ARBA" id="ARBA00022801"/>
    </source>
</evidence>
<dbReference type="Proteomes" id="UP001153709">
    <property type="component" value="Chromosome 2"/>
</dbReference>
<dbReference type="EC" id="3.5.1.1" evidence="1"/>
<protein>
    <recommendedName>
        <fullName evidence="1">asparaginase</fullName>
        <ecNumber evidence="1">3.5.1.1</ecNumber>
    </recommendedName>
</protein>
<feature type="active site" description="O-isoaspartyl threonine intermediate" evidence="6">
    <location>
        <position position="27"/>
    </location>
</feature>
<dbReference type="FunFam" id="3.40.50.1170:FF:000003">
    <property type="entry name" value="60 kDa lysophospholipase"/>
    <property type="match status" value="1"/>
</dbReference>
<dbReference type="GO" id="GO:0009066">
    <property type="term" value="P:aspartate family amino acid metabolic process"/>
    <property type="evidence" value="ECO:0007669"/>
    <property type="project" value="UniProtKB-ARBA"/>
</dbReference>
<dbReference type="FunFam" id="3.40.50.40:FF:000001">
    <property type="entry name" value="L-asparaginase 1"/>
    <property type="match status" value="1"/>
</dbReference>
<dbReference type="Pfam" id="PF17763">
    <property type="entry name" value="Asparaginase_C"/>
    <property type="match status" value="1"/>
</dbReference>
<dbReference type="InterPro" id="IPR041725">
    <property type="entry name" value="L-asparaginase_I"/>
</dbReference>
<evidence type="ECO:0000256" key="5">
    <source>
        <dbReference type="ARBA" id="ARBA00061199"/>
    </source>
</evidence>